<feature type="chain" id="PRO_5021299037" description="DUF4984 domain-containing protein" evidence="1">
    <location>
        <begin position="21"/>
        <end position="307"/>
    </location>
</feature>
<dbReference type="EMBL" id="AP019736">
    <property type="protein sequence ID" value="BBL06322.1"/>
    <property type="molecule type" value="Genomic_DNA"/>
</dbReference>
<feature type="signal peptide" evidence="1">
    <location>
        <begin position="1"/>
        <end position="20"/>
    </location>
</feature>
<dbReference type="RefSeq" id="WP_141428153.1">
    <property type="nucleotide sequence ID" value="NZ_AP019736.1"/>
</dbReference>
<dbReference type="AlphaFoldDB" id="A0A4Y1WZX5"/>
<name>A0A4Y1WZX5_9BACT</name>
<dbReference type="KEGG" id="ada:A5CPEGH6_09600"/>
<dbReference type="PROSITE" id="PS51257">
    <property type="entry name" value="PROKAR_LIPOPROTEIN"/>
    <property type="match status" value="1"/>
</dbReference>
<sequence length="307" mass="35158">MKRIITFILATGLCAFLATGCQEEYTTYSDAEYVMFSDSVSLNMVLENQDYFTVPVASTTACDYDRTFGVEIVDQGSTAIEGVHYRLASNTVTIPAGKRTAYVQVHGYYDRIEPSDTLQFSLRLVMPEQLEWDLYKDRTRVRMLKGCTFHVEDFTGWCVVTSTFLQDYPGVENTSIQRLIRTERDPNDPNTVIMHSWLFSGYDVRIRFDTSDPAKPLTTMPEDQVMSDEMSVFGKINGDNKILVTDNANYYSFYDACAGNVKLWTQVYVKNMGTMVGTVGSYYNIMEWISDEEADRLEREEGMKKYE</sequence>
<keyword evidence="4" id="KW-1185">Reference proteome</keyword>
<dbReference type="OrthoDB" id="1000908at2"/>
<dbReference type="GeneID" id="98672940"/>
<dbReference type="InterPro" id="IPR032283">
    <property type="entry name" value="DUF4984"/>
</dbReference>
<dbReference type="Pfam" id="PF16372">
    <property type="entry name" value="DUF4984"/>
    <property type="match status" value="1"/>
</dbReference>
<dbReference type="Gene3D" id="2.60.40.2030">
    <property type="match status" value="1"/>
</dbReference>
<feature type="domain" description="DUF4984" evidence="2">
    <location>
        <begin position="134"/>
        <end position="298"/>
    </location>
</feature>
<gene>
    <name evidence="3" type="ORF">A5CPEGH6_09600</name>
</gene>
<reference evidence="4" key="1">
    <citation type="submission" date="2019-06" db="EMBL/GenBank/DDBJ databases">
        <title>Alistipes onderdonkii subsp. vulgaris subsp. nov., Alistipes dispar sp. nov. and Alistipes communis sp. nov., isolated from human faeces, and creation of Alistipes onderdonkii subsp. onderdonkii subsp. nov.</title>
        <authorList>
            <person name="Sakamoto M."/>
            <person name="Ikeyama N."/>
            <person name="Ogata Y."/>
            <person name="Suda W."/>
            <person name="Iino T."/>
            <person name="Hattori M."/>
            <person name="Ohkuma M."/>
        </authorList>
    </citation>
    <scope>NUCLEOTIDE SEQUENCE [LARGE SCALE GENOMIC DNA]</scope>
    <source>
        <strain evidence="4">5CPEGH6</strain>
    </source>
</reference>
<evidence type="ECO:0000256" key="1">
    <source>
        <dbReference type="SAM" id="SignalP"/>
    </source>
</evidence>
<dbReference type="InterPro" id="IPR038081">
    <property type="entry name" value="CalX-like_sf"/>
</dbReference>
<protein>
    <recommendedName>
        <fullName evidence="2">DUF4984 domain-containing protein</fullName>
    </recommendedName>
</protein>
<dbReference type="Proteomes" id="UP000319374">
    <property type="component" value="Chromosome"/>
</dbReference>
<dbReference type="SUPFAM" id="SSF141072">
    <property type="entry name" value="CalX-like"/>
    <property type="match status" value="1"/>
</dbReference>
<proteinExistence type="predicted"/>
<accession>A0A4Y1WZX5</accession>
<evidence type="ECO:0000259" key="2">
    <source>
        <dbReference type="Pfam" id="PF16372"/>
    </source>
</evidence>
<organism evidence="3 4">
    <name type="scientific">Alistipes dispar</name>
    <dbReference type="NCBI Taxonomy" id="2585119"/>
    <lineage>
        <taxon>Bacteria</taxon>
        <taxon>Pseudomonadati</taxon>
        <taxon>Bacteroidota</taxon>
        <taxon>Bacteroidia</taxon>
        <taxon>Bacteroidales</taxon>
        <taxon>Rikenellaceae</taxon>
        <taxon>Alistipes</taxon>
    </lineage>
</organism>
<evidence type="ECO:0000313" key="4">
    <source>
        <dbReference type="Proteomes" id="UP000319374"/>
    </source>
</evidence>
<evidence type="ECO:0000313" key="3">
    <source>
        <dbReference type="EMBL" id="BBL06322.1"/>
    </source>
</evidence>
<keyword evidence="1" id="KW-0732">Signal</keyword>